<evidence type="ECO:0000256" key="6">
    <source>
        <dbReference type="ARBA" id="ARBA00023157"/>
    </source>
</evidence>
<feature type="binding site" evidence="7">
    <location>
        <position position="210"/>
    </location>
    <ligand>
        <name>Cu cation</name>
        <dbReference type="ChEBI" id="CHEBI:23378"/>
        <label>A</label>
    </ligand>
</feature>
<feature type="domain" description="Tyrosinase copper-binding" evidence="11">
    <location>
        <begin position="365"/>
        <end position="376"/>
    </location>
</feature>
<feature type="cross-link" description="2'-(S-cysteinyl)-histidine (Cys-His)" evidence="9">
    <location>
        <begin position="184"/>
        <end position="201"/>
    </location>
</feature>
<dbReference type="PIRSF" id="PIRSF000290">
    <property type="entry name" value="PPO_plant"/>
    <property type="match status" value="1"/>
</dbReference>
<dbReference type="EMBL" id="FR863688">
    <property type="protein sequence ID" value="CCA94610.1"/>
    <property type="molecule type" value="Genomic_DNA"/>
</dbReference>
<feature type="binding site" evidence="7">
    <location>
        <position position="338"/>
    </location>
    <ligand>
        <name>Cu cation</name>
        <dbReference type="ChEBI" id="CHEBI:23378"/>
        <label>B</label>
    </ligand>
</feature>
<proteinExistence type="inferred from homology"/>
<dbReference type="PANTHER" id="PTHR11474:SF97">
    <property type="entry name" value="CATECHOL OXIDASE"/>
    <property type="match status" value="1"/>
</dbReference>
<dbReference type="InterPro" id="IPR022739">
    <property type="entry name" value="Polyphenol_oxidase_cen"/>
</dbReference>
<dbReference type="Gene3D" id="1.10.1280.10">
    <property type="entry name" value="Di-copper center containing domain from catechol oxidase"/>
    <property type="match status" value="1"/>
</dbReference>
<dbReference type="InterPro" id="IPR050316">
    <property type="entry name" value="Tyrosinase/Hemocyanin"/>
</dbReference>
<evidence type="ECO:0000313" key="12">
    <source>
        <dbReference type="EMBL" id="CCA94610.1"/>
    </source>
</evidence>
<accession>I7HUF2</accession>
<keyword evidence="12" id="KW-0150">Chloroplast</keyword>
<reference evidence="12" key="1">
    <citation type="submission" date="2011-05" db="EMBL/GenBank/DDBJ databases">
        <authorList>
            <person name="Dirks M.E."/>
        </authorList>
    </citation>
    <scope>NUCLEOTIDE SEQUENCE</scope>
</reference>
<evidence type="ECO:0000259" key="10">
    <source>
        <dbReference type="PROSITE" id="PS00497"/>
    </source>
</evidence>
<dbReference type="GO" id="GO:0004097">
    <property type="term" value="F:catechol oxidase activity"/>
    <property type="evidence" value="ECO:0007669"/>
    <property type="project" value="UniProtKB-EC"/>
</dbReference>
<dbReference type="PANTHER" id="PTHR11474">
    <property type="entry name" value="TYROSINASE FAMILY MEMBER"/>
    <property type="match status" value="1"/>
</dbReference>
<name>I7HUF2_TAROF</name>
<dbReference type="PROSITE" id="PS00498">
    <property type="entry name" value="TYROSINASE_2"/>
    <property type="match status" value="1"/>
</dbReference>
<gene>
    <name evidence="12" type="primary">ppo-6</name>
</gene>
<dbReference type="Pfam" id="PF00264">
    <property type="entry name" value="Tyrosinase"/>
    <property type="match status" value="1"/>
</dbReference>
<keyword evidence="4 12" id="KW-0560">Oxidoreductase</keyword>
<comment type="similarity">
    <text evidence="1">Belongs to the tyrosinase family.</text>
</comment>
<evidence type="ECO:0000256" key="7">
    <source>
        <dbReference type="PIRSR" id="PIRSR000290-1"/>
    </source>
</evidence>
<dbReference type="GO" id="GO:0046148">
    <property type="term" value="P:pigment biosynthetic process"/>
    <property type="evidence" value="ECO:0007669"/>
    <property type="project" value="InterPro"/>
</dbReference>
<evidence type="ECO:0000256" key="5">
    <source>
        <dbReference type="ARBA" id="ARBA00023008"/>
    </source>
</evidence>
<dbReference type="SMR" id="I7HUF2"/>
<organism evidence="12">
    <name type="scientific">Taraxacum officinale</name>
    <name type="common">Common dandelion</name>
    <name type="synonym">Leontodon taraxacum</name>
    <dbReference type="NCBI Taxonomy" id="50225"/>
    <lineage>
        <taxon>Eukaryota</taxon>
        <taxon>Viridiplantae</taxon>
        <taxon>Streptophyta</taxon>
        <taxon>Embryophyta</taxon>
        <taxon>Tracheophyta</taxon>
        <taxon>Spermatophyta</taxon>
        <taxon>Magnoliopsida</taxon>
        <taxon>eudicotyledons</taxon>
        <taxon>Gunneridae</taxon>
        <taxon>Pentapetalae</taxon>
        <taxon>asterids</taxon>
        <taxon>campanulids</taxon>
        <taxon>Asterales</taxon>
        <taxon>Asteraceae</taxon>
        <taxon>Cichorioideae</taxon>
        <taxon>Cichorieae</taxon>
        <taxon>Crepidinae</taxon>
        <taxon>Taraxacum</taxon>
    </lineage>
</organism>
<dbReference type="InterPro" id="IPR002227">
    <property type="entry name" value="Tyrosinase_Cu-bd"/>
</dbReference>
<dbReference type="PRINTS" id="PR00092">
    <property type="entry name" value="TYROSINASE"/>
</dbReference>
<feature type="binding site" evidence="7">
    <location>
        <position position="342"/>
    </location>
    <ligand>
        <name>Cu cation</name>
        <dbReference type="ChEBI" id="CHEBI:23378"/>
        <label>B</label>
    </ligand>
</feature>
<keyword evidence="3" id="KW-0883">Thioether bond</keyword>
<feature type="domain" description="Tyrosinase copper-binding" evidence="10">
    <location>
        <begin position="201"/>
        <end position="218"/>
    </location>
</feature>
<reference evidence="12" key="4">
    <citation type="journal article" date="2014" name="PLoS ONE">
        <title>Structural Diversity in the Dandelion (Taraxacum officinale) Polyphenol Oxidase Family Results in Different Responses to Model Substrates.</title>
        <authorList>
            <person name="Dirks-Hofmeister M.E."/>
            <person name="Singh R."/>
            <person name="Leufken C.M."/>
            <person name="Inlow J.K."/>
            <person name="Moerschbacher B.M."/>
        </authorList>
    </citation>
    <scope>NUCLEOTIDE SEQUENCE</scope>
</reference>
<dbReference type="InterPro" id="IPR008922">
    <property type="entry name" value="Di-copper_centre_dom_sf"/>
</dbReference>
<feature type="disulfide bond" evidence="8">
    <location>
        <begin position="118"/>
        <end position="181"/>
    </location>
</feature>
<protein>
    <submittedName>
        <fullName evidence="12">Polyphenol oxidase</fullName>
        <ecNumber evidence="12">1.10.3.1</ecNumber>
    </submittedName>
</protein>
<sequence length="600" mass="67482">MASLQSLFIPTITTRTTLPNPTSNRRSKTYPKVSCNATSDDNEKLLILPETQKLILPTTLNVDRRNLLLGLGAGLYSTVNFTSAPAAFADPITTPDISTCVASTKGFQPKNAVRTNACCPPTLSKTVKEFVFPNDRATRIRPAAHRASPEYIAKYKAAIQKMRDLEDDDPHSFVSQAKIHCAYCNGGFTQDKHPDKELQIHNSWLFFPFHRWYLYFYERILGKLIDDPTFAIPYWNWDNPAGMSLPDFFEEGGKANPAFDAYRNSSHLAPAIADLDYDGTEKNYTCIKQLSVNLGAMNKQMIRNAGDWKSFFGGEYRAGSDPIGNKDPSVGSVEAGCHTAIHRWVGNSRLPNGEDMGNFYSAGYDPVFYVHHANVDRMWKVWKDLGIRGHIEPPDNDWRNASYVFYDENKELVRVYNKDCVRLEKLKYDYQFAPIPWKNSRPVARTKKSNIALKSVGTVKQAQDSKFPLKLDKTTKVLVKRPATNRSKEDKENANEVLLIKGVVFNGEKFVKFDVFVNDKDDVTASTAEESEFAGSFAQLPHNHGDKMLMTSSARFGLTELLEDIDAEDDESILVTLVPKVGCEEVTIGEIKVELVPIEE</sequence>
<keyword evidence="2 7" id="KW-0479">Metal-binding</keyword>
<keyword evidence="12" id="KW-0934">Plastid</keyword>
<evidence type="ECO:0000259" key="11">
    <source>
        <dbReference type="PROSITE" id="PS00498"/>
    </source>
</evidence>
<evidence type="ECO:0000256" key="2">
    <source>
        <dbReference type="ARBA" id="ARBA00022723"/>
    </source>
</evidence>
<feature type="disulfide bond" evidence="8">
    <location>
        <begin position="100"/>
        <end position="119"/>
    </location>
</feature>
<evidence type="ECO:0000256" key="1">
    <source>
        <dbReference type="ARBA" id="ARBA00009928"/>
    </source>
</evidence>
<comment type="cofactor">
    <cofactor evidence="7">
        <name>Cu(2+)</name>
        <dbReference type="ChEBI" id="CHEBI:29036"/>
    </cofactor>
    <text evidence="7">Binds 2 copper ions per subunit.</text>
</comment>
<dbReference type="SUPFAM" id="SSF48056">
    <property type="entry name" value="Di-copper centre-containing domain"/>
    <property type="match status" value="1"/>
</dbReference>
<reference evidence="12" key="3">
    <citation type="journal article" date="2013" name="PLoS ONE">
        <title>Parameters that enhance the bacterial expression of active plant polyphenol oxidases.</title>
        <authorList>
            <person name="Dirks-Hofmeister M.E."/>
            <person name="Kolkenbrock S."/>
            <person name="Moerschbacher B.M."/>
        </authorList>
    </citation>
    <scope>NUCLEOTIDE SEQUENCE</scope>
</reference>
<feature type="binding site" evidence="7">
    <location>
        <position position="201"/>
    </location>
    <ligand>
        <name>Cu cation</name>
        <dbReference type="ChEBI" id="CHEBI:23378"/>
        <label>A</label>
    </ligand>
</feature>
<evidence type="ECO:0000256" key="3">
    <source>
        <dbReference type="ARBA" id="ARBA00022784"/>
    </source>
</evidence>
<reference evidence="12" key="2">
    <citation type="journal article" date="2012" name="Plant Mol. Biol.">
        <title>Site-directed mutagenesis of a tetrameric dandelion polyphenol oxidase (PPO-6) reveals the site of subunit interaction.</title>
        <authorList>
            <person name="Dirks-Hofmeister M.E."/>
            <person name="Inlow J.K."/>
            <person name="Moerschbacher B.M."/>
        </authorList>
    </citation>
    <scope>NUCLEOTIDE SEQUENCE</scope>
</reference>
<dbReference type="PROSITE" id="PS00497">
    <property type="entry name" value="TYROSINASE_1"/>
    <property type="match status" value="1"/>
</dbReference>
<dbReference type="AlphaFoldDB" id="I7HUF2"/>
<keyword evidence="6 8" id="KW-1015">Disulfide bond</keyword>
<dbReference type="EC" id="1.10.3.1" evidence="12"/>
<dbReference type="InterPro" id="IPR016213">
    <property type="entry name" value="Polyphenol_oxidase"/>
</dbReference>
<dbReference type="Pfam" id="PF12142">
    <property type="entry name" value="PPO1_DWL"/>
    <property type="match status" value="1"/>
</dbReference>
<dbReference type="GO" id="GO:0046872">
    <property type="term" value="F:metal ion binding"/>
    <property type="evidence" value="ECO:0007669"/>
    <property type="project" value="UniProtKB-KW"/>
</dbReference>
<keyword evidence="5 7" id="KW-0186">Copper</keyword>
<feature type="binding site" evidence="7">
    <location>
        <position position="180"/>
    </location>
    <ligand>
        <name>Cu cation</name>
        <dbReference type="ChEBI" id="CHEBI:23378"/>
        <label>A</label>
    </ligand>
</feature>
<dbReference type="BRENDA" id="1.10.3.1">
    <property type="organism ID" value="6219"/>
</dbReference>
<geneLocation type="chloroplast" evidence="12"/>
<evidence type="ECO:0000256" key="4">
    <source>
        <dbReference type="ARBA" id="ARBA00023002"/>
    </source>
</evidence>
<feature type="binding site" evidence="7">
    <location>
        <position position="372"/>
    </location>
    <ligand>
        <name>Cu cation</name>
        <dbReference type="ChEBI" id="CHEBI:23378"/>
        <label>B</label>
    </ligand>
</feature>
<dbReference type="Pfam" id="PF12143">
    <property type="entry name" value="PPO1_KFDV"/>
    <property type="match status" value="1"/>
</dbReference>
<evidence type="ECO:0000256" key="9">
    <source>
        <dbReference type="PIRSR" id="PIRSR000290-3"/>
    </source>
</evidence>
<evidence type="ECO:0000256" key="8">
    <source>
        <dbReference type="PIRSR" id="PIRSR000290-2"/>
    </source>
</evidence>
<dbReference type="InterPro" id="IPR022740">
    <property type="entry name" value="Polyphenol_oxidase_C"/>
</dbReference>